<dbReference type="Pfam" id="PF13181">
    <property type="entry name" value="TPR_8"/>
    <property type="match status" value="1"/>
</dbReference>
<dbReference type="RefSeq" id="WP_132874170.1">
    <property type="nucleotide sequence ID" value="NZ_JBLJBI010000063.1"/>
</dbReference>
<organism evidence="4 5">
    <name type="scientific">Seleniivibrio woodruffii</name>
    <dbReference type="NCBI Taxonomy" id="1078050"/>
    <lineage>
        <taxon>Bacteria</taxon>
        <taxon>Pseudomonadati</taxon>
        <taxon>Deferribacterota</taxon>
        <taxon>Deferribacteres</taxon>
        <taxon>Deferribacterales</taxon>
        <taxon>Geovibrionaceae</taxon>
        <taxon>Seleniivibrio</taxon>
    </lineage>
</organism>
<dbReference type="PROSITE" id="PS50005">
    <property type="entry name" value="TPR"/>
    <property type="match status" value="1"/>
</dbReference>
<accession>A0A4R1K6Y9</accession>
<dbReference type="Gene3D" id="1.25.40.10">
    <property type="entry name" value="Tetratricopeptide repeat domain"/>
    <property type="match status" value="4"/>
</dbReference>
<evidence type="ECO:0000313" key="4">
    <source>
        <dbReference type="EMBL" id="TCK60025.1"/>
    </source>
</evidence>
<dbReference type="Proteomes" id="UP000294614">
    <property type="component" value="Unassembled WGS sequence"/>
</dbReference>
<keyword evidence="5" id="KW-1185">Reference proteome</keyword>
<comment type="caution">
    <text evidence="4">The sequence shown here is derived from an EMBL/GenBank/DDBJ whole genome shotgun (WGS) entry which is preliminary data.</text>
</comment>
<feature type="domain" description="Outer membrane lipoprotein BamD-like" evidence="3">
    <location>
        <begin position="437"/>
        <end position="527"/>
    </location>
</feature>
<name>A0A4R1K6Y9_9BACT</name>
<keyword evidence="2" id="KW-0802">TPR repeat</keyword>
<reference evidence="4 5" key="1">
    <citation type="submission" date="2019-03" db="EMBL/GenBank/DDBJ databases">
        <title>Genomic Encyclopedia of Type Strains, Phase IV (KMG-IV): sequencing the most valuable type-strain genomes for metagenomic binning, comparative biology and taxonomic classification.</title>
        <authorList>
            <person name="Goeker M."/>
        </authorList>
    </citation>
    <scope>NUCLEOTIDE SEQUENCE [LARGE SCALE GENOMIC DNA]</scope>
    <source>
        <strain evidence="4 5">DSM 24984</strain>
    </source>
</reference>
<dbReference type="InterPro" id="IPR039565">
    <property type="entry name" value="BamD-like"/>
</dbReference>
<dbReference type="SUPFAM" id="SSF48452">
    <property type="entry name" value="TPR-like"/>
    <property type="match status" value="2"/>
</dbReference>
<evidence type="ECO:0000313" key="5">
    <source>
        <dbReference type="Proteomes" id="UP000294614"/>
    </source>
</evidence>
<dbReference type="InterPro" id="IPR019734">
    <property type="entry name" value="TPR_rpt"/>
</dbReference>
<dbReference type="EMBL" id="SMGG01000005">
    <property type="protein sequence ID" value="TCK60025.1"/>
    <property type="molecule type" value="Genomic_DNA"/>
</dbReference>
<dbReference type="Pfam" id="PF13525">
    <property type="entry name" value="YfiO"/>
    <property type="match status" value="1"/>
</dbReference>
<evidence type="ECO:0000256" key="1">
    <source>
        <dbReference type="ARBA" id="ARBA00022729"/>
    </source>
</evidence>
<evidence type="ECO:0000259" key="3">
    <source>
        <dbReference type="Pfam" id="PF13525"/>
    </source>
</evidence>
<dbReference type="SMART" id="SM00028">
    <property type="entry name" value="TPR"/>
    <property type="match status" value="3"/>
</dbReference>
<protein>
    <submittedName>
        <fullName evidence="4">Tetratricopeptide repeat protein</fullName>
    </submittedName>
</protein>
<proteinExistence type="predicted"/>
<dbReference type="AlphaFoldDB" id="A0A4R1K6Y9"/>
<dbReference type="Pfam" id="PF13174">
    <property type="entry name" value="TPR_6"/>
    <property type="match status" value="2"/>
</dbReference>
<gene>
    <name evidence="4" type="ORF">C8D98_2197</name>
</gene>
<sequence length="872" mass="99319">MHRFFVIILISLICADAFAAGIYLRGRGHFSELVITGIADRIISVSKGSDMLAVESSTPLSGIDGGRINDPFIRSIAVNGRILTISLFPGNDYTVNTSGKDFKLVVAKKKQTDNIKTGYGIEQPVASKDMVQIEDTEMEAALGRLDGLIASRNYTDAMNLAESIVKSGKNNYYKQEAMFRQGLIYLYTGKDNYNNYVFASQLFDNFLKQYPDSFRKKDAMIKSAEAKELAQLYNEAIFAYNNVIKSLRAPDVIKTAYERIADIYTEMGKYKDAIETRRQIIEKFRSEEGPQNSRIGMLQARMKDYDLAYSSFLTVMNSGVELNKLGPEVLYTMADVFENKSQDDTARALYERVYSVFPSSKEADMSAYRSAMILKKTGSPLSVDNRLEFCAKTFQRKKGGMLCSVAYAERHLGKKSSEEWSDYLKGPLTSQDIETRSEAEMLIIRALFSEKRFDEADRKVSEFIKRNYTSEHLPEVYNIRQQILLSKARDAYKKSNYAQAKSITEGLLREYPDTVYKKNALEILQDISFGGIRDKFKAGKYKETVDSLNKYLAENADLVSPGKWLAMLEEAKYFYTKQVFDSKNYNGTIVIAGEYLTSFPNGKNRDNVRKMLEASISNVIGGHYRKQAYIQLVGVYDKNQTTIITSANADFRDRMNSYAAFALYKLGMGDKAQRILDRNKNGKNPYFVLTSLLLGREVQNVDPNIFSAEMMDYLVLELEKKNPDLLIHLLSKYKKDPAYAAKETYALSKGVFDDIKREKMLFDLYMKVDSDPKSRFKGYDEIYLDTGISFFKRNNFDSSVKVLEQFKLIHAARDDKRAEGLYYLGKAYQKMGKADQSRNAFMELMESVPKSVYASAAKAELEDVKWRNSLKN</sequence>
<feature type="repeat" description="TPR" evidence="2">
    <location>
        <begin position="818"/>
        <end position="851"/>
    </location>
</feature>
<dbReference type="InterPro" id="IPR011990">
    <property type="entry name" value="TPR-like_helical_dom_sf"/>
</dbReference>
<evidence type="ECO:0000256" key="2">
    <source>
        <dbReference type="PROSITE-ProRule" id="PRU00339"/>
    </source>
</evidence>
<dbReference type="OrthoDB" id="9766921at2"/>
<keyword evidence="1" id="KW-0732">Signal</keyword>